<dbReference type="Gene3D" id="3.10.129.10">
    <property type="entry name" value="Hotdog Thioesterase"/>
    <property type="match status" value="1"/>
</dbReference>
<proteinExistence type="predicted"/>
<feature type="domain" description="Fluoroacetyl-CoA-specific thioesterase-like" evidence="1">
    <location>
        <begin position="22"/>
        <end position="119"/>
    </location>
</feature>
<dbReference type="PANTHER" id="PTHR36934">
    <property type="entry name" value="BLR0278 PROTEIN"/>
    <property type="match status" value="1"/>
</dbReference>
<evidence type="ECO:0000313" key="2">
    <source>
        <dbReference type="EMBL" id="CAB4868986.1"/>
    </source>
</evidence>
<sequence>MSPEDEVIGAVGFSTMMVRPGDTCVAMGISDLPILAPSHYMNVMESACIAAVAEYLEPGETTIVKDIEFKVIDSAGIGAEIRGTARCIEIAGRELIFTCDAHEGERHLATALIKRTAVERITFLARTAAQSLLSEN</sequence>
<evidence type="ECO:0000259" key="1">
    <source>
        <dbReference type="Pfam" id="PF22636"/>
    </source>
</evidence>
<dbReference type="SUPFAM" id="SSF54637">
    <property type="entry name" value="Thioesterase/thiol ester dehydrase-isomerase"/>
    <property type="match status" value="1"/>
</dbReference>
<organism evidence="2">
    <name type="scientific">freshwater metagenome</name>
    <dbReference type="NCBI Taxonomy" id="449393"/>
    <lineage>
        <taxon>unclassified sequences</taxon>
        <taxon>metagenomes</taxon>
        <taxon>ecological metagenomes</taxon>
    </lineage>
</organism>
<dbReference type="InterPro" id="IPR029069">
    <property type="entry name" value="HotDog_dom_sf"/>
</dbReference>
<dbReference type="AlphaFoldDB" id="A0A6J7DEM5"/>
<accession>A0A6J7DEM5</accession>
<protein>
    <submittedName>
        <fullName evidence="2">Unannotated protein</fullName>
    </submittedName>
</protein>
<dbReference type="InterPro" id="IPR054485">
    <property type="entry name" value="FlK-like_dom"/>
</dbReference>
<name>A0A6J7DEM5_9ZZZZ</name>
<dbReference type="EMBL" id="CAFBLW010000007">
    <property type="protein sequence ID" value="CAB4868986.1"/>
    <property type="molecule type" value="Genomic_DNA"/>
</dbReference>
<reference evidence="2" key="1">
    <citation type="submission" date="2020-05" db="EMBL/GenBank/DDBJ databases">
        <authorList>
            <person name="Chiriac C."/>
            <person name="Salcher M."/>
            <person name="Ghai R."/>
            <person name="Kavagutti S V."/>
        </authorList>
    </citation>
    <scope>NUCLEOTIDE SEQUENCE</scope>
</reference>
<gene>
    <name evidence="2" type="ORF">UFOPK3461_00211</name>
</gene>
<dbReference type="PANTHER" id="PTHR36934:SF1">
    <property type="entry name" value="THIOESTERASE DOMAIN-CONTAINING PROTEIN"/>
    <property type="match status" value="1"/>
</dbReference>
<dbReference type="InterPro" id="IPR025540">
    <property type="entry name" value="FlK"/>
</dbReference>
<dbReference type="Pfam" id="PF22636">
    <property type="entry name" value="FlK"/>
    <property type="match status" value="1"/>
</dbReference>